<reference evidence="2 3" key="1">
    <citation type="journal article" date="2011" name="BMC Genomics">
        <title>Genome sequencing reveals diversification of virulence factor content and possible host adaptation in distinct subpopulations of Salmonella enterica.</title>
        <authorList>
            <person name="den Bakker H.C."/>
            <person name="Moreno Switt A.I."/>
            <person name="Govoni G."/>
            <person name="Cummings C.A."/>
            <person name="Ranieri M.L."/>
            <person name="Degoricija L."/>
            <person name="Hoelzer K."/>
            <person name="Rodriguez-Rivera L.D."/>
            <person name="Brown S."/>
            <person name="Bolchacova E."/>
            <person name="Furtado M.R."/>
            <person name="Wiedmann M."/>
        </authorList>
    </citation>
    <scope>NUCLEOTIDE SEQUENCE [LARGE SCALE GENOMIC DNA]</scope>
    <source>
        <strain evidence="2 3">A4-653</strain>
    </source>
</reference>
<dbReference type="AlphaFoldDB" id="G5QKU5"/>
<accession>G5QKU5</accession>
<evidence type="ECO:0000313" key="3">
    <source>
        <dbReference type="Proteomes" id="UP000004903"/>
    </source>
</evidence>
<evidence type="ECO:0000256" key="1">
    <source>
        <dbReference type="SAM" id="MobiDB-lite"/>
    </source>
</evidence>
<gene>
    <name evidence="2" type="ORF">LTSERUB_3318</name>
</gene>
<dbReference type="Proteomes" id="UP000004903">
    <property type="component" value="Unassembled WGS sequence"/>
</dbReference>
<organism evidence="2 3">
    <name type="scientific">Salmonella enterica subsp. enterica serovar Rubislaw str. A4-653</name>
    <dbReference type="NCBI Taxonomy" id="913081"/>
    <lineage>
        <taxon>Bacteria</taxon>
        <taxon>Pseudomonadati</taxon>
        <taxon>Pseudomonadota</taxon>
        <taxon>Gammaproteobacteria</taxon>
        <taxon>Enterobacterales</taxon>
        <taxon>Enterobacteriaceae</taxon>
        <taxon>Salmonella</taxon>
    </lineage>
</organism>
<dbReference type="EMBL" id="AFCT01001190">
    <property type="protein sequence ID" value="EHC86885.1"/>
    <property type="molecule type" value="Genomic_DNA"/>
</dbReference>
<protein>
    <submittedName>
        <fullName evidence="2">Uncharacterized protein</fullName>
    </submittedName>
</protein>
<comment type="caution">
    <text evidence="2">The sequence shown here is derived from an EMBL/GenBank/DDBJ whole genome shotgun (WGS) entry which is preliminary data.</text>
</comment>
<evidence type="ECO:0000313" key="2">
    <source>
        <dbReference type="EMBL" id="EHC86885.1"/>
    </source>
</evidence>
<proteinExistence type="predicted"/>
<sequence length="43" mass="4452">MARNPQGFGGDWQVRSSCPGGVGLDDWTAPAGQEPEGASTLTF</sequence>
<name>G5QKU5_SALRU</name>
<feature type="region of interest" description="Disordered" evidence="1">
    <location>
        <begin position="1"/>
        <end position="43"/>
    </location>
</feature>
<dbReference type="PATRIC" id="fig|913081.3.peg.2598"/>